<dbReference type="EMBL" id="JAROCY010000003">
    <property type="protein sequence ID" value="MDF8332452.1"/>
    <property type="molecule type" value="Genomic_DNA"/>
</dbReference>
<dbReference type="Proteomes" id="UP001222770">
    <property type="component" value="Unassembled WGS sequence"/>
</dbReference>
<evidence type="ECO:0000256" key="1">
    <source>
        <dbReference type="SAM" id="MobiDB-lite"/>
    </source>
</evidence>
<protein>
    <recommendedName>
        <fullName evidence="4">Phytanoyl-CoA dioxygenase</fullName>
    </recommendedName>
</protein>
<reference evidence="2 3" key="1">
    <citation type="submission" date="2023-03" db="EMBL/GenBank/DDBJ databases">
        <title>Novosphingobium cyanobacteriorum sp. nov., isolated from a eutrophic reservoir during the Microcystis bloom period.</title>
        <authorList>
            <person name="Kang M."/>
            <person name="Le V."/>
            <person name="Ko S.-R."/>
            <person name="Lee S.-A."/>
            <person name="Ahn C.-Y."/>
        </authorList>
    </citation>
    <scope>NUCLEOTIDE SEQUENCE [LARGE SCALE GENOMIC DNA]</scope>
    <source>
        <strain evidence="2 3">HBC54</strain>
    </source>
</reference>
<feature type="compositionally biased region" description="Polar residues" evidence="1">
    <location>
        <begin position="1"/>
        <end position="10"/>
    </location>
</feature>
<sequence>MPSVTPSHSSTEAKRPLPQQAHPAPALDWARLRAVAQMVITMLPKTRWYDSGFLARFEAARHFLQLVRPDAVERFEQGIAALRTQRDFSARVERGLIDPALLGWLRQEARTVALQRPELHERAMFGRIVVHDHLPFTDLAVRMAPLVSDIAGEPVEPAYNFLSLYGDDGRCGLHLDEPEAKWTLDICIDQDEPWPLHVSRTIDWPRASDFRMFEPDRIMADPALGFTPLVMAPGDATLFSGSAQWHYRAPRPIANPRGGTTPARGKPACTLLFLHYRPAGSRDLVKPARWAHHFALPELGVLVEEFDRLRPIARS</sequence>
<accession>A0ABT6CEW5</accession>
<proteinExistence type="predicted"/>
<gene>
    <name evidence="2" type="ORF">POM99_04495</name>
</gene>
<feature type="region of interest" description="Disordered" evidence="1">
    <location>
        <begin position="1"/>
        <end position="21"/>
    </location>
</feature>
<comment type="caution">
    <text evidence="2">The sequence shown here is derived from an EMBL/GenBank/DDBJ whole genome shotgun (WGS) entry which is preliminary data.</text>
</comment>
<organism evidence="2 3">
    <name type="scientific">Novosphingobium cyanobacteriorum</name>
    <dbReference type="NCBI Taxonomy" id="3024215"/>
    <lineage>
        <taxon>Bacteria</taxon>
        <taxon>Pseudomonadati</taxon>
        <taxon>Pseudomonadota</taxon>
        <taxon>Alphaproteobacteria</taxon>
        <taxon>Sphingomonadales</taxon>
        <taxon>Sphingomonadaceae</taxon>
        <taxon>Novosphingobium</taxon>
    </lineage>
</organism>
<evidence type="ECO:0000313" key="3">
    <source>
        <dbReference type="Proteomes" id="UP001222770"/>
    </source>
</evidence>
<dbReference type="RefSeq" id="WP_277275613.1">
    <property type="nucleotide sequence ID" value="NZ_JAROCY010000003.1"/>
</dbReference>
<evidence type="ECO:0008006" key="4">
    <source>
        <dbReference type="Google" id="ProtNLM"/>
    </source>
</evidence>
<keyword evidence="3" id="KW-1185">Reference proteome</keyword>
<name>A0ABT6CEW5_9SPHN</name>
<evidence type="ECO:0000313" key="2">
    <source>
        <dbReference type="EMBL" id="MDF8332452.1"/>
    </source>
</evidence>